<feature type="compositionally biased region" description="Polar residues" evidence="1">
    <location>
        <begin position="55"/>
        <end position="76"/>
    </location>
</feature>
<feature type="region of interest" description="Disordered" evidence="1">
    <location>
        <begin position="42"/>
        <end position="76"/>
    </location>
</feature>
<evidence type="ECO:0000313" key="2">
    <source>
        <dbReference type="EMBL" id="CAA2986880.1"/>
    </source>
</evidence>
<name>A0A8S0S5E4_OLEEU</name>
<comment type="caution">
    <text evidence="2">The sequence shown here is derived from an EMBL/GenBank/DDBJ whole genome shotgun (WGS) entry which is preliminary data.</text>
</comment>
<dbReference type="Gramene" id="OE9A080183T1">
    <property type="protein sequence ID" value="OE9A080183C1"/>
    <property type="gene ID" value="OE9A080183"/>
</dbReference>
<dbReference type="OrthoDB" id="1729447at2759"/>
<evidence type="ECO:0000313" key="3">
    <source>
        <dbReference type="Proteomes" id="UP000594638"/>
    </source>
</evidence>
<dbReference type="Proteomes" id="UP000594638">
    <property type="component" value="Unassembled WGS sequence"/>
</dbReference>
<gene>
    <name evidence="2" type="ORF">OLEA9_A080183</name>
</gene>
<dbReference type="EMBL" id="CACTIH010003891">
    <property type="protein sequence ID" value="CAA2986880.1"/>
    <property type="molecule type" value="Genomic_DNA"/>
</dbReference>
<keyword evidence="3" id="KW-1185">Reference proteome</keyword>
<dbReference type="PANTHER" id="PTHR37721">
    <property type="entry name" value="OS05G0464200 PROTEIN"/>
    <property type="match status" value="1"/>
</dbReference>
<protein>
    <submittedName>
        <fullName evidence="2">Uncharacterized protein</fullName>
    </submittedName>
</protein>
<reference evidence="2 3" key="1">
    <citation type="submission" date="2019-12" db="EMBL/GenBank/DDBJ databases">
        <authorList>
            <person name="Alioto T."/>
            <person name="Alioto T."/>
            <person name="Gomez Garrido J."/>
        </authorList>
    </citation>
    <scope>NUCLEOTIDE SEQUENCE [LARGE SCALE GENOMIC DNA]</scope>
</reference>
<dbReference type="AlphaFoldDB" id="A0A8S0S5E4"/>
<sequence length="76" mass="7791">MASNPRKRATSLPPKRGQIKAQIFESLVETVTSKAEQVLAKIKGGRSGGSVNGGATSDPSSSPLTAYTSDGSLDQA</sequence>
<accession>A0A8S0S5E4</accession>
<dbReference type="PANTHER" id="PTHR37721:SF1">
    <property type="entry name" value="OS05G0464200 PROTEIN"/>
    <property type="match status" value="1"/>
</dbReference>
<organism evidence="2 3">
    <name type="scientific">Olea europaea subsp. europaea</name>
    <dbReference type="NCBI Taxonomy" id="158383"/>
    <lineage>
        <taxon>Eukaryota</taxon>
        <taxon>Viridiplantae</taxon>
        <taxon>Streptophyta</taxon>
        <taxon>Embryophyta</taxon>
        <taxon>Tracheophyta</taxon>
        <taxon>Spermatophyta</taxon>
        <taxon>Magnoliopsida</taxon>
        <taxon>eudicotyledons</taxon>
        <taxon>Gunneridae</taxon>
        <taxon>Pentapetalae</taxon>
        <taxon>asterids</taxon>
        <taxon>lamiids</taxon>
        <taxon>Lamiales</taxon>
        <taxon>Oleaceae</taxon>
        <taxon>Oleeae</taxon>
        <taxon>Olea</taxon>
    </lineage>
</organism>
<proteinExistence type="predicted"/>
<evidence type="ECO:0000256" key="1">
    <source>
        <dbReference type="SAM" id="MobiDB-lite"/>
    </source>
</evidence>